<feature type="transmembrane region" description="Helical" evidence="1">
    <location>
        <begin position="32"/>
        <end position="50"/>
    </location>
</feature>
<evidence type="ECO:0000313" key="4">
    <source>
        <dbReference type="Proteomes" id="UP001162741"/>
    </source>
</evidence>
<keyword evidence="1" id="KW-0812">Transmembrane</keyword>
<dbReference type="PANTHER" id="PTHR34220:SF7">
    <property type="entry name" value="SENSOR HISTIDINE KINASE YPDA"/>
    <property type="match status" value="1"/>
</dbReference>
<feature type="transmembrane region" description="Helical" evidence="1">
    <location>
        <begin position="95"/>
        <end position="116"/>
    </location>
</feature>
<organism evidence="3 4">
    <name type="scientific">Chitinophaga horti</name>
    <dbReference type="NCBI Taxonomy" id="2920382"/>
    <lineage>
        <taxon>Bacteria</taxon>
        <taxon>Pseudomonadati</taxon>
        <taxon>Bacteroidota</taxon>
        <taxon>Chitinophagia</taxon>
        <taxon>Chitinophagales</taxon>
        <taxon>Chitinophagaceae</taxon>
        <taxon>Chitinophaga</taxon>
    </lineage>
</organism>
<keyword evidence="1" id="KW-1133">Transmembrane helix</keyword>
<dbReference type="InterPro" id="IPR010559">
    <property type="entry name" value="Sig_transdc_His_kin_internal"/>
</dbReference>
<gene>
    <name evidence="3" type="ORF">MKQ68_10925</name>
</gene>
<sequence length="367" mass="42082">MNDTIYPLNDTSLAAHRAGWSLQRLSPHVKEAIYQTVIVFVLMIFFSFSLDGSQHQSLQSLFKPSKLAFFANYLAAAMIINYVLLPMFYYRKRMLLFVAALAVLITLVIMVDEYVLEQIFFPDTRGTYFPGLAFTLVETLPIIIIMVAFKLAWDSNHKQRELERLKSLMKESEIEFLKSQINPHFLFNNLNTLYAYAIDRSPKTPSIILELSAVLRYMLYECKTDFVALTTEIQHLENYVALNQLQIGERGKIRFSKEIEHLTFTIPPMVLIVFVENAFKHSAGSQAGNIDIDVQVRVSEQGLLTFSCRNNYSQHYPSSGLAKGIGLENVKKRLDLQFRSEHTLDIQDNGQLFAIELTMRLKKLGEA</sequence>
<evidence type="ECO:0000256" key="1">
    <source>
        <dbReference type="SAM" id="Phobius"/>
    </source>
</evidence>
<feature type="domain" description="Signal transduction histidine kinase internal region" evidence="2">
    <location>
        <begin position="173"/>
        <end position="250"/>
    </location>
</feature>
<dbReference type="InterPro" id="IPR050640">
    <property type="entry name" value="Bact_2-comp_sensor_kinase"/>
</dbReference>
<accession>A0ABY6J7F2</accession>
<keyword evidence="4" id="KW-1185">Reference proteome</keyword>
<dbReference type="Gene3D" id="3.30.565.10">
    <property type="entry name" value="Histidine kinase-like ATPase, C-terminal domain"/>
    <property type="match status" value="1"/>
</dbReference>
<keyword evidence="3" id="KW-0808">Transferase</keyword>
<keyword evidence="3" id="KW-0418">Kinase</keyword>
<protein>
    <submittedName>
        <fullName evidence="3">Histidine kinase</fullName>
    </submittedName>
</protein>
<dbReference type="GO" id="GO:0016301">
    <property type="term" value="F:kinase activity"/>
    <property type="evidence" value="ECO:0007669"/>
    <property type="project" value="UniProtKB-KW"/>
</dbReference>
<keyword evidence="1" id="KW-0472">Membrane</keyword>
<dbReference type="RefSeq" id="WP_264283328.1">
    <property type="nucleotide sequence ID" value="NZ_CP107006.1"/>
</dbReference>
<dbReference type="InterPro" id="IPR036890">
    <property type="entry name" value="HATPase_C_sf"/>
</dbReference>
<reference evidence="3" key="1">
    <citation type="submission" date="2022-10" db="EMBL/GenBank/DDBJ databases">
        <title>Chitinophaga sp. nov., isolated from soil.</title>
        <authorList>
            <person name="Jeon C.O."/>
        </authorList>
    </citation>
    <scope>NUCLEOTIDE SEQUENCE</scope>
    <source>
        <strain evidence="3">R8</strain>
    </source>
</reference>
<dbReference type="Proteomes" id="UP001162741">
    <property type="component" value="Chromosome"/>
</dbReference>
<name>A0ABY6J7F2_9BACT</name>
<dbReference type="PANTHER" id="PTHR34220">
    <property type="entry name" value="SENSOR HISTIDINE KINASE YPDA"/>
    <property type="match status" value="1"/>
</dbReference>
<evidence type="ECO:0000313" key="3">
    <source>
        <dbReference type="EMBL" id="UYQ95614.1"/>
    </source>
</evidence>
<feature type="transmembrane region" description="Helical" evidence="1">
    <location>
        <begin position="70"/>
        <end position="88"/>
    </location>
</feature>
<feature type="transmembrane region" description="Helical" evidence="1">
    <location>
        <begin position="128"/>
        <end position="153"/>
    </location>
</feature>
<dbReference type="Pfam" id="PF06580">
    <property type="entry name" value="His_kinase"/>
    <property type="match status" value="1"/>
</dbReference>
<dbReference type="EMBL" id="CP107006">
    <property type="protein sequence ID" value="UYQ95614.1"/>
    <property type="molecule type" value="Genomic_DNA"/>
</dbReference>
<proteinExistence type="predicted"/>
<evidence type="ECO:0000259" key="2">
    <source>
        <dbReference type="Pfam" id="PF06580"/>
    </source>
</evidence>